<dbReference type="Proteomes" id="UP000681967">
    <property type="component" value="Unassembled WGS sequence"/>
</dbReference>
<dbReference type="Proteomes" id="UP000663824">
    <property type="component" value="Unassembled WGS sequence"/>
</dbReference>
<dbReference type="Proteomes" id="UP000676336">
    <property type="component" value="Unassembled WGS sequence"/>
</dbReference>
<dbReference type="Proteomes" id="UP000681720">
    <property type="component" value="Unassembled WGS sequence"/>
</dbReference>
<dbReference type="EMBL" id="CAJOBJ010006142">
    <property type="protein sequence ID" value="CAF4052529.1"/>
    <property type="molecule type" value="Genomic_DNA"/>
</dbReference>
<evidence type="ECO:0000313" key="3">
    <source>
        <dbReference type="EMBL" id="CAF1617489.1"/>
    </source>
</evidence>
<dbReference type="InterPro" id="IPR029058">
    <property type="entry name" value="AB_hydrolase_fold"/>
</dbReference>
<keyword evidence="1" id="KW-0732">Signal</keyword>
<evidence type="ECO:0000313" key="4">
    <source>
        <dbReference type="EMBL" id="CAF1942961.1"/>
    </source>
</evidence>
<dbReference type="EMBL" id="CAJNRE010001424">
    <property type="protein sequence ID" value="CAF1942961.1"/>
    <property type="molecule type" value="Genomic_DNA"/>
</dbReference>
<feature type="signal peptide" evidence="1">
    <location>
        <begin position="1"/>
        <end position="21"/>
    </location>
</feature>
<dbReference type="SUPFAM" id="SSF53474">
    <property type="entry name" value="alpha/beta-Hydrolases"/>
    <property type="match status" value="1"/>
</dbReference>
<dbReference type="OrthoDB" id="190846at2759"/>
<evidence type="ECO:0000313" key="5">
    <source>
        <dbReference type="EMBL" id="CAF3804247.1"/>
    </source>
</evidence>
<dbReference type="EMBL" id="CAJNOW010005592">
    <property type="protein sequence ID" value="CAF1454536.1"/>
    <property type="molecule type" value="Genomic_DNA"/>
</dbReference>
<organism evidence="2 8">
    <name type="scientific">Rotaria magnacalcarata</name>
    <dbReference type="NCBI Taxonomy" id="392030"/>
    <lineage>
        <taxon>Eukaryota</taxon>
        <taxon>Metazoa</taxon>
        <taxon>Spiralia</taxon>
        <taxon>Gnathifera</taxon>
        <taxon>Rotifera</taxon>
        <taxon>Eurotatoria</taxon>
        <taxon>Bdelloidea</taxon>
        <taxon>Philodinida</taxon>
        <taxon>Philodinidae</taxon>
        <taxon>Rotaria</taxon>
    </lineage>
</organism>
<dbReference type="Pfam" id="PF02450">
    <property type="entry name" value="LCAT"/>
    <property type="match status" value="1"/>
</dbReference>
<evidence type="ECO:0008006" key="9">
    <source>
        <dbReference type="Google" id="ProtNLM"/>
    </source>
</evidence>
<evidence type="ECO:0000313" key="2">
    <source>
        <dbReference type="EMBL" id="CAF1454536.1"/>
    </source>
</evidence>
<proteinExistence type="predicted"/>
<dbReference type="PANTHER" id="PTHR11440">
    <property type="entry name" value="LECITHIN-CHOLESTEROL ACYLTRANSFERASE-RELATED"/>
    <property type="match status" value="1"/>
</dbReference>
<dbReference type="GO" id="GO:0008374">
    <property type="term" value="F:O-acyltransferase activity"/>
    <property type="evidence" value="ECO:0007669"/>
    <property type="project" value="InterPro"/>
</dbReference>
<dbReference type="Proteomes" id="UP000663855">
    <property type="component" value="Unassembled WGS sequence"/>
</dbReference>
<dbReference type="GO" id="GO:0006629">
    <property type="term" value="P:lipid metabolic process"/>
    <property type="evidence" value="ECO:0007669"/>
    <property type="project" value="InterPro"/>
</dbReference>
<comment type="caution">
    <text evidence="2">The sequence shown here is derived from an EMBL/GenBank/DDBJ whole genome shotgun (WGS) entry which is preliminary data.</text>
</comment>
<gene>
    <name evidence="5" type="ORF">BYL167_LOCUS3172</name>
    <name evidence="3" type="ORF">CJN711_LOCUS37428</name>
    <name evidence="7" type="ORF">GIL414_LOCUS14497</name>
    <name evidence="2" type="ORF">KQP761_LOCUS12180</name>
    <name evidence="4" type="ORF">MBJ925_LOCUS5499</name>
    <name evidence="6" type="ORF">SMN809_LOCUS4163</name>
</gene>
<name>A0A815PWU0_9BILA</name>
<dbReference type="EMBL" id="CAJNOV010018185">
    <property type="protein sequence ID" value="CAF1617489.1"/>
    <property type="molecule type" value="Genomic_DNA"/>
</dbReference>
<dbReference type="EMBL" id="CAJOBI010000934">
    <property type="protein sequence ID" value="CAF3853711.1"/>
    <property type="molecule type" value="Genomic_DNA"/>
</dbReference>
<accession>A0A815PWU0</accession>
<evidence type="ECO:0000256" key="1">
    <source>
        <dbReference type="SAM" id="SignalP"/>
    </source>
</evidence>
<protein>
    <recommendedName>
        <fullName evidence="9">Lecithin-cholesterol acyltransferase</fullName>
    </recommendedName>
</protein>
<evidence type="ECO:0000313" key="7">
    <source>
        <dbReference type="EMBL" id="CAF4052529.1"/>
    </source>
</evidence>
<dbReference type="Proteomes" id="UP000663834">
    <property type="component" value="Unassembled WGS sequence"/>
</dbReference>
<feature type="chain" id="PRO_5036412138" description="Lecithin-cholesterol acyltransferase" evidence="1">
    <location>
        <begin position="22"/>
        <end position="396"/>
    </location>
</feature>
<dbReference type="EMBL" id="CAJOBH010000595">
    <property type="protein sequence ID" value="CAF3804247.1"/>
    <property type="molecule type" value="Genomic_DNA"/>
</dbReference>
<dbReference type="AlphaFoldDB" id="A0A815PWU0"/>
<dbReference type="InterPro" id="IPR003386">
    <property type="entry name" value="LACT/PDAT_acylTrfase"/>
</dbReference>
<reference evidence="2" key="1">
    <citation type="submission" date="2021-02" db="EMBL/GenBank/DDBJ databases">
        <authorList>
            <person name="Nowell W R."/>
        </authorList>
    </citation>
    <scope>NUCLEOTIDE SEQUENCE</scope>
</reference>
<evidence type="ECO:0000313" key="8">
    <source>
        <dbReference type="Proteomes" id="UP000663834"/>
    </source>
</evidence>
<sequence length="396" mass="45481">MTRLSLFLLMIAFIFVYKISSIDCKSPIIFIPGSFCSLLEVRIDTALQPACSASLHNQWVLLWLNLRFFEPSNLACLHNIFKFVYNSSSNSFENPLGVETRIVPNSIYGSFLTGILWEYFELDKFLFHFVTKYDYQDGVNLHSIPYDFRRGSNATLLSFNENLKQLIELTYVRNMNTSVYLVSHSTGGSMSLFFLSQQTQIWKDQYIQGWISLSGNIAGEVDNIQNLVQGFLSPFVPRDVIQTWDFFAWRLPEPMIYGSQRTIITSPSKNYTSYDMLNFLHDVNAKELAFIYPEVSSILGYLPAPNVDTYCFFGANVSTPIGYISKSDEFKNNHLETIYGWGDGEQDDTTNMSCQLWNKTMDFKYKLILKGFNGVKHTKLVGNDNVLEEIDKIISF</sequence>
<dbReference type="Gene3D" id="3.40.50.1820">
    <property type="entry name" value="alpha/beta hydrolase"/>
    <property type="match status" value="1"/>
</dbReference>
<evidence type="ECO:0000313" key="6">
    <source>
        <dbReference type="EMBL" id="CAF3853711.1"/>
    </source>
</evidence>